<keyword evidence="1" id="KW-0812">Transmembrane</keyword>
<sequence length="106" mass="11481">LDAFLRQVGPLPLPKTSTAFLIILNATGNPSCLLIPFFSDHYLCPLRAFSLCSILTSISIFSWSAVPTLTSLYIFPAFFGLFRTPVQALFTTSCASLSVGKVKMGT</sequence>
<feature type="non-terminal residue" evidence="2">
    <location>
        <position position="1"/>
    </location>
</feature>
<protein>
    <submittedName>
        <fullName evidence="2">Uncharacterized protein</fullName>
    </submittedName>
</protein>
<proteinExistence type="predicted"/>
<evidence type="ECO:0000256" key="1">
    <source>
        <dbReference type="SAM" id="Phobius"/>
    </source>
</evidence>
<feature type="transmembrane region" description="Helical" evidence="1">
    <location>
        <begin position="20"/>
        <end position="39"/>
    </location>
</feature>
<dbReference type="SUPFAM" id="SSF103473">
    <property type="entry name" value="MFS general substrate transporter"/>
    <property type="match status" value="1"/>
</dbReference>
<dbReference type="AlphaFoldDB" id="A0A6A6ESW4"/>
<dbReference type="EMBL" id="ML994612">
    <property type="protein sequence ID" value="KAF2194123.1"/>
    <property type="molecule type" value="Genomic_DNA"/>
</dbReference>
<dbReference type="InterPro" id="IPR036259">
    <property type="entry name" value="MFS_trans_sf"/>
</dbReference>
<keyword evidence="1" id="KW-1133">Transmembrane helix</keyword>
<evidence type="ECO:0000313" key="3">
    <source>
        <dbReference type="Proteomes" id="UP000800200"/>
    </source>
</evidence>
<dbReference type="Proteomes" id="UP000800200">
    <property type="component" value="Unassembled WGS sequence"/>
</dbReference>
<keyword evidence="3" id="KW-1185">Reference proteome</keyword>
<gene>
    <name evidence="2" type="ORF">K469DRAFT_548338</name>
</gene>
<name>A0A6A6ESW4_9PEZI</name>
<accession>A0A6A6ESW4</accession>
<keyword evidence="1" id="KW-0472">Membrane</keyword>
<reference evidence="2" key="1">
    <citation type="journal article" date="2020" name="Stud. Mycol.">
        <title>101 Dothideomycetes genomes: a test case for predicting lifestyles and emergence of pathogens.</title>
        <authorList>
            <person name="Haridas S."/>
            <person name="Albert R."/>
            <person name="Binder M."/>
            <person name="Bloem J."/>
            <person name="Labutti K."/>
            <person name="Salamov A."/>
            <person name="Andreopoulos B."/>
            <person name="Baker S."/>
            <person name="Barry K."/>
            <person name="Bills G."/>
            <person name="Bluhm B."/>
            <person name="Cannon C."/>
            <person name="Castanera R."/>
            <person name="Culley D."/>
            <person name="Daum C."/>
            <person name="Ezra D."/>
            <person name="Gonzalez J."/>
            <person name="Henrissat B."/>
            <person name="Kuo A."/>
            <person name="Liang C."/>
            <person name="Lipzen A."/>
            <person name="Lutzoni F."/>
            <person name="Magnuson J."/>
            <person name="Mondo S."/>
            <person name="Nolan M."/>
            <person name="Ohm R."/>
            <person name="Pangilinan J."/>
            <person name="Park H.-J."/>
            <person name="Ramirez L."/>
            <person name="Alfaro M."/>
            <person name="Sun H."/>
            <person name="Tritt A."/>
            <person name="Yoshinaga Y."/>
            <person name="Zwiers L.-H."/>
            <person name="Turgeon B."/>
            <person name="Goodwin S."/>
            <person name="Spatafora J."/>
            <person name="Crous P."/>
            <person name="Grigoriev I."/>
        </authorList>
    </citation>
    <scope>NUCLEOTIDE SEQUENCE</scope>
    <source>
        <strain evidence="2">CBS 207.26</strain>
    </source>
</reference>
<organism evidence="2 3">
    <name type="scientific">Zopfia rhizophila CBS 207.26</name>
    <dbReference type="NCBI Taxonomy" id="1314779"/>
    <lineage>
        <taxon>Eukaryota</taxon>
        <taxon>Fungi</taxon>
        <taxon>Dikarya</taxon>
        <taxon>Ascomycota</taxon>
        <taxon>Pezizomycotina</taxon>
        <taxon>Dothideomycetes</taxon>
        <taxon>Dothideomycetes incertae sedis</taxon>
        <taxon>Zopfiaceae</taxon>
        <taxon>Zopfia</taxon>
    </lineage>
</organism>
<evidence type="ECO:0000313" key="2">
    <source>
        <dbReference type="EMBL" id="KAF2194123.1"/>
    </source>
</evidence>